<sequence>MRLMIGTALVLFATGAAAASDYYDAAYVSKETVCERAGEKPLVDILFEEDAWLVLPRQTIMAAEIGCRLNNVQEIDSAFGDVPEILATARCHGFEIDFLDQIVIEADSFGINQSFGDDGVEHQIGEKVEVLSMRADTGPEDYENYAGVYTRCDALTEEALTWGE</sequence>
<evidence type="ECO:0000313" key="2">
    <source>
        <dbReference type="EMBL" id="SMQ64895.1"/>
    </source>
</evidence>
<evidence type="ECO:0000256" key="1">
    <source>
        <dbReference type="SAM" id="SignalP"/>
    </source>
</evidence>
<evidence type="ECO:0000313" key="3">
    <source>
        <dbReference type="Proteomes" id="UP000194474"/>
    </source>
</evidence>
<feature type="chain" id="PRO_5012644719" evidence="1">
    <location>
        <begin position="19"/>
        <end position="164"/>
    </location>
</feature>
<keyword evidence="3" id="KW-1185">Reference proteome</keyword>
<protein>
    <submittedName>
        <fullName evidence="2">Uncharacterized protein</fullName>
    </submittedName>
</protein>
<keyword evidence="1" id="KW-0732">Signal</keyword>
<accession>A0A1Y6EQB9</accession>
<organism evidence="2 3">
    <name type="scientific">Devosia lucknowensis</name>
    <dbReference type="NCBI Taxonomy" id="1096929"/>
    <lineage>
        <taxon>Bacteria</taxon>
        <taxon>Pseudomonadati</taxon>
        <taxon>Pseudomonadota</taxon>
        <taxon>Alphaproteobacteria</taxon>
        <taxon>Hyphomicrobiales</taxon>
        <taxon>Devosiaceae</taxon>
        <taxon>Devosia</taxon>
    </lineage>
</organism>
<dbReference type="OrthoDB" id="7950985at2"/>
<dbReference type="Proteomes" id="UP000194474">
    <property type="component" value="Unassembled WGS sequence"/>
</dbReference>
<dbReference type="RefSeq" id="WP_140048895.1">
    <property type="nucleotide sequence ID" value="NZ_FXWK01000001.1"/>
</dbReference>
<reference evidence="3" key="1">
    <citation type="submission" date="2017-04" db="EMBL/GenBank/DDBJ databases">
        <authorList>
            <person name="Varghese N."/>
            <person name="Submissions S."/>
        </authorList>
    </citation>
    <scope>NUCLEOTIDE SEQUENCE [LARGE SCALE GENOMIC DNA]</scope>
</reference>
<feature type="signal peptide" evidence="1">
    <location>
        <begin position="1"/>
        <end position="18"/>
    </location>
</feature>
<dbReference type="AlphaFoldDB" id="A0A1Y6EQB9"/>
<dbReference type="EMBL" id="FXWK01000001">
    <property type="protein sequence ID" value="SMQ64895.1"/>
    <property type="molecule type" value="Genomic_DNA"/>
</dbReference>
<proteinExistence type="predicted"/>
<name>A0A1Y6EQB9_9HYPH</name>
<gene>
    <name evidence="2" type="ORF">SAMN06295905_1087</name>
</gene>